<comment type="caution">
    <text evidence="1">The sequence shown here is derived from an EMBL/GenBank/DDBJ whole genome shotgun (WGS) entry which is preliminary data.</text>
</comment>
<accession>A0ACB7TPG6</accession>
<gene>
    <name evidence="1" type="ORF">IHE45_20G023300</name>
</gene>
<protein>
    <submittedName>
        <fullName evidence="1">Retrotransposon Copia-like N-terminal protein</fullName>
    </submittedName>
</protein>
<dbReference type="EMBL" id="CM037030">
    <property type="protein sequence ID" value="KAH7650930.1"/>
    <property type="molecule type" value="Genomic_DNA"/>
</dbReference>
<proteinExistence type="predicted"/>
<keyword evidence="2" id="KW-1185">Reference proteome</keyword>
<reference evidence="2" key="1">
    <citation type="journal article" date="2022" name="Nat. Commun.">
        <title>Chromosome evolution and the genetic basis of agronomically important traits in greater yam.</title>
        <authorList>
            <person name="Bredeson J.V."/>
            <person name="Lyons J.B."/>
            <person name="Oniyinde I.O."/>
            <person name="Okereke N.R."/>
            <person name="Kolade O."/>
            <person name="Nnabue I."/>
            <person name="Nwadili C.O."/>
            <person name="Hribova E."/>
            <person name="Parker M."/>
            <person name="Nwogha J."/>
            <person name="Shu S."/>
            <person name="Carlson J."/>
            <person name="Kariba R."/>
            <person name="Muthemba S."/>
            <person name="Knop K."/>
            <person name="Barton G.J."/>
            <person name="Sherwood A.V."/>
            <person name="Lopez-Montes A."/>
            <person name="Asiedu R."/>
            <person name="Jamnadass R."/>
            <person name="Muchugi A."/>
            <person name="Goodstein D."/>
            <person name="Egesi C.N."/>
            <person name="Featherston J."/>
            <person name="Asfaw A."/>
            <person name="Simpson G.G."/>
            <person name="Dolezel J."/>
            <person name="Hendre P.S."/>
            <person name="Van Deynze A."/>
            <person name="Kumar P.L."/>
            <person name="Obidiegwu J.E."/>
            <person name="Bhattacharjee R."/>
            <person name="Rokhsar D.S."/>
        </authorList>
    </citation>
    <scope>NUCLEOTIDE SEQUENCE [LARGE SCALE GENOMIC DNA]</scope>
    <source>
        <strain evidence="2">cv. TDa95/00328</strain>
    </source>
</reference>
<sequence length="136" mass="15161">MRTSSATDSSSSPVPADAIASVINVASVKTHVPITLDITGSNYSQWSTLFTVFVGKYGLLGFINGTIEPIIDEPYRWQDFVVHWWLYGSVSEEIFEMIIKPNQTARQTWTAIEKLFRDNKESHASKRSSISSSKGT</sequence>
<evidence type="ECO:0000313" key="2">
    <source>
        <dbReference type="Proteomes" id="UP000827976"/>
    </source>
</evidence>
<name>A0ACB7TPG6_DIOAL</name>
<evidence type="ECO:0000313" key="1">
    <source>
        <dbReference type="EMBL" id="KAH7650930.1"/>
    </source>
</evidence>
<dbReference type="Proteomes" id="UP000827976">
    <property type="component" value="Chromosome 20"/>
</dbReference>
<organism evidence="1 2">
    <name type="scientific">Dioscorea alata</name>
    <name type="common">Purple yam</name>
    <dbReference type="NCBI Taxonomy" id="55571"/>
    <lineage>
        <taxon>Eukaryota</taxon>
        <taxon>Viridiplantae</taxon>
        <taxon>Streptophyta</taxon>
        <taxon>Embryophyta</taxon>
        <taxon>Tracheophyta</taxon>
        <taxon>Spermatophyta</taxon>
        <taxon>Magnoliopsida</taxon>
        <taxon>Liliopsida</taxon>
        <taxon>Dioscoreales</taxon>
        <taxon>Dioscoreaceae</taxon>
        <taxon>Dioscorea</taxon>
    </lineage>
</organism>